<evidence type="ECO:0000259" key="3">
    <source>
        <dbReference type="Pfam" id="PF13439"/>
    </source>
</evidence>
<feature type="domain" description="Glycosyltransferase subfamily 4-like N-terminal" evidence="3">
    <location>
        <begin position="13"/>
        <end position="57"/>
    </location>
</feature>
<dbReference type="Proteomes" id="UP000248090">
    <property type="component" value="Unassembled WGS sequence"/>
</dbReference>
<reference evidence="4 5" key="1">
    <citation type="submission" date="2015-03" db="EMBL/GenBank/DDBJ databases">
        <authorList>
            <person name="Krishnan R."/>
            <person name="Midha S."/>
            <person name="Patil P.B."/>
            <person name="Rameshkumar N."/>
        </authorList>
    </citation>
    <scope>NUCLEOTIDE SEQUENCE [LARGE SCALE GENOMIC DNA]</scope>
    <source>
        <strain evidence="4 5">L1E11</strain>
    </source>
</reference>
<dbReference type="CDD" id="cd03809">
    <property type="entry name" value="GT4_MtfB-like"/>
    <property type="match status" value="1"/>
</dbReference>
<evidence type="ECO:0000259" key="2">
    <source>
        <dbReference type="Pfam" id="PF00534"/>
    </source>
</evidence>
<evidence type="ECO:0008006" key="6">
    <source>
        <dbReference type="Google" id="ProtNLM"/>
    </source>
</evidence>
<gene>
    <name evidence="4" type="ORF">WH50_07795</name>
</gene>
<proteinExistence type="predicted"/>
<dbReference type="Pfam" id="PF13439">
    <property type="entry name" value="Glyco_transf_4"/>
    <property type="match status" value="1"/>
</dbReference>
<keyword evidence="1" id="KW-0808">Transferase</keyword>
<dbReference type="SUPFAM" id="SSF53756">
    <property type="entry name" value="UDP-Glycosyltransferase/glycogen phosphorylase"/>
    <property type="match status" value="1"/>
</dbReference>
<dbReference type="InterPro" id="IPR028098">
    <property type="entry name" value="Glyco_trans_4-like_N"/>
</dbReference>
<dbReference type="PANTHER" id="PTHR46401">
    <property type="entry name" value="GLYCOSYLTRANSFERASE WBBK-RELATED"/>
    <property type="match status" value="1"/>
</dbReference>
<dbReference type="PANTHER" id="PTHR46401:SF2">
    <property type="entry name" value="GLYCOSYLTRANSFERASE WBBK-RELATED"/>
    <property type="match status" value="1"/>
</dbReference>
<evidence type="ECO:0000256" key="1">
    <source>
        <dbReference type="ARBA" id="ARBA00022679"/>
    </source>
</evidence>
<dbReference type="InterPro" id="IPR001296">
    <property type="entry name" value="Glyco_trans_1"/>
</dbReference>
<dbReference type="EMBL" id="LAPT01000032">
    <property type="protein sequence ID" value="PXF31824.1"/>
    <property type="molecule type" value="Genomic_DNA"/>
</dbReference>
<name>A0ABX5LYX3_9GAMM</name>
<feature type="domain" description="Glycosyl transferase family 1" evidence="2">
    <location>
        <begin position="69"/>
        <end position="221"/>
    </location>
</feature>
<evidence type="ECO:0000313" key="5">
    <source>
        <dbReference type="Proteomes" id="UP000248090"/>
    </source>
</evidence>
<dbReference type="Gene3D" id="3.40.50.2000">
    <property type="entry name" value="Glycogen Phosphorylase B"/>
    <property type="match status" value="2"/>
</dbReference>
<accession>A0ABX5LYX3</accession>
<evidence type="ECO:0000313" key="4">
    <source>
        <dbReference type="EMBL" id="PXF31824.1"/>
    </source>
</evidence>
<sequence length="254" mass="28717">MILPELFPRVSEEWKNRYKRIAQQADLVVTISDTSAHDINEYLDIPLDRIRVIYNGVTRLPVEPLHDGIRLNKKYLVYIGSCDHHKNLEVVLKALKDPRLEDISLVVIGDSKKTNTLVERLGVKNKVTLLGRLDDGQVGAVVSSAIALVFPSLYEGFGLPPMEAAQLRVPSICSRKPAMTELLEGAAMFADPDLPDEWVENIVRLSSDEQYREQLATLAYQRVQGFSWDECAQKLLKEVSEMVLQNRESLKSNM</sequence>
<organism evidence="4 5">
    <name type="scientific">Pokkaliibacter plantistimulans</name>
    <dbReference type="NCBI Taxonomy" id="1635171"/>
    <lineage>
        <taxon>Bacteria</taxon>
        <taxon>Pseudomonadati</taxon>
        <taxon>Pseudomonadota</taxon>
        <taxon>Gammaproteobacteria</taxon>
        <taxon>Oceanospirillales</taxon>
        <taxon>Balneatrichaceae</taxon>
        <taxon>Pokkaliibacter</taxon>
    </lineage>
</organism>
<comment type="caution">
    <text evidence="4">The sequence shown here is derived from an EMBL/GenBank/DDBJ whole genome shotgun (WGS) entry which is preliminary data.</text>
</comment>
<keyword evidence="5" id="KW-1185">Reference proteome</keyword>
<protein>
    <recommendedName>
        <fullName evidence="6">Glycosyl transferase family 1 domain-containing protein</fullName>
    </recommendedName>
</protein>
<dbReference type="Pfam" id="PF00534">
    <property type="entry name" value="Glycos_transf_1"/>
    <property type="match status" value="1"/>
</dbReference>